<gene>
    <name evidence="6" type="primary">DCTN6_2</name>
    <name evidence="6" type="ORF">PHYBOEH_006497</name>
</gene>
<dbReference type="AlphaFoldDB" id="A0A8T1WFA3"/>
<dbReference type="PANTHER" id="PTHR22702:SF1">
    <property type="entry name" value="PROTEASE-ASSOCIATED DOMAIN-CONTAINING PROTEIN 1"/>
    <property type="match status" value="1"/>
</dbReference>
<dbReference type="Pfam" id="PF00595">
    <property type="entry name" value="PDZ"/>
    <property type="match status" value="1"/>
</dbReference>
<proteinExistence type="predicted"/>
<evidence type="ECO:0000259" key="5">
    <source>
        <dbReference type="Pfam" id="PF02225"/>
    </source>
</evidence>
<evidence type="ECO:0000256" key="1">
    <source>
        <dbReference type="ARBA" id="ARBA00022729"/>
    </source>
</evidence>
<dbReference type="EMBL" id="JAGDFL010000345">
    <property type="protein sequence ID" value="KAG7392056.1"/>
    <property type="molecule type" value="Genomic_DNA"/>
</dbReference>
<feature type="domain" description="PDZ" evidence="4">
    <location>
        <begin position="163"/>
        <end position="225"/>
    </location>
</feature>
<comment type="caution">
    <text evidence="6">The sequence shown here is derived from an EMBL/GenBank/DDBJ whole genome shotgun (WGS) entry which is preliminary data.</text>
</comment>
<dbReference type="Proteomes" id="UP000693981">
    <property type="component" value="Unassembled WGS sequence"/>
</dbReference>
<keyword evidence="1" id="KW-0732">Signal</keyword>
<protein>
    <submittedName>
        <fullName evidence="6">Dynactin subunit 6</fullName>
    </submittedName>
</protein>
<feature type="domain" description="PA" evidence="5">
    <location>
        <begin position="503"/>
        <end position="566"/>
    </location>
</feature>
<dbReference type="InterPro" id="IPR001478">
    <property type="entry name" value="PDZ"/>
</dbReference>
<accession>A0A8T1WFA3</accession>
<reference evidence="6" key="1">
    <citation type="submission" date="2021-02" db="EMBL/GenBank/DDBJ databases">
        <authorList>
            <person name="Palmer J.M."/>
        </authorList>
    </citation>
    <scope>NUCLEOTIDE SEQUENCE</scope>
    <source>
        <strain evidence="6">SCRP23</strain>
    </source>
</reference>
<evidence type="ECO:0000256" key="2">
    <source>
        <dbReference type="ARBA" id="ARBA00023180"/>
    </source>
</evidence>
<dbReference type="PANTHER" id="PTHR22702">
    <property type="entry name" value="PROTEASE-ASSOCIATED DOMAIN-CONTAINING PROTEIN"/>
    <property type="match status" value="1"/>
</dbReference>
<organism evidence="6 7">
    <name type="scientific">Phytophthora boehmeriae</name>
    <dbReference type="NCBI Taxonomy" id="109152"/>
    <lineage>
        <taxon>Eukaryota</taxon>
        <taxon>Sar</taxon>
        <taxon>Stramenopiles</taxon>
        <taxon>Oomycota</taxon>
        <taxon>Peronosporomycetes</taxon>
        <taxon>Peronosporales</taxon>
        <taxon>Peronosporaceae</taxon>
        <taxon>Phytophthora</taxon>
    </lineage>
</organism>
<evidence type="ECO:0000259" key="4">
    <source>
        <dbReference type="Pfam" id="PF00595"/>
    </source>
</evidence>
<keyword evidence="2" id="KW-0325">Glycoprotein</keyword>
<dbReference type="InterPro" id="IPR003137">
    <property type="entry name" value="PA_domain"/>
</dbReference>
<evidence type="ECO:0000313" key="6">
    <source>
        <dbReference type="EMBL" id="KAG7392056.1"/>
    </source>
</evidence>
<keyword evidence="7" id="KW-1185">Reference proteome</keyword>
<dbReference type="OrthoDB" id="206201at2759"/>
<feature type="domain" description="PA" evidence="5">
    <location>
        <begin position="307"/>
        <end position="387"/>
    </location>
</feature>
<dbReference type="Pfam" id="PF02225">
    <property type="entry name" value="PA"/>
    <property type="match status" value="2"/>
</dbReference>
<evidence type="ECO:0000256" key="3">
    <source>
        <dbReference type="SAM" id="Coils"/>
    </source>
</evidence>
<sequence>MPPPSLQSTDRLVRVDGQEVSALSFQDVIDSPVGSVIVLPLFKPLGSVHILSGFARVEILSPQELEFEPTTEQREGDVVEWLEAIARQKAEQEARELEIANNKKLQERLEMERREEEARIQREWEMLEKMNKEEYERTRMTPHDMVAGKRRDGLEFRYEVEFATRGPIGLNWDLNTEDKAVVSHLDRKLPAEKMNVIAPRDQLIALNGVDTSKMGPQEVVDVYLGSSLPRKLVFLVQMSSERAAAKAAAKAGPGAVVNWTLAFSTPEVLNGWEVRLHLAKWSASPELNTANDSSRLPMRLAFSRPITGCNHFSAASSSADEKADGVVYLAYRGGCSFIDKANTAKAANGKALVVVNNVNGDGRFNPTTVDEHVDISVLMMAKLDGELIMSVMEHQEILAQMYEERPDQIPTPLEEPKRLTNQELAIASNAKKSARTLTFWYINATPTDSQELGNSSSPPETLEFQVLPALFGGKIPTIPYRIVAAYPQETACHSKGLGIFGTRAVVLVKRGGCSFGVKMRAVQDVGGAGMLLLNSDESLIPLMTDPREVEGLKIWGASIGLRNGTAIQDILAKSKTLPTLVKIYPHEEEPPDTTDSPN</sequence>
<name>A0A8T1WFA3_9STRA</name>
<keyword evidence="3" id="KW-0175">Coiled coil</keyword>
<evidence type="ECO:0000313" key="7">
    <source>
        <dbReference type="Proteomes" id="UP000693981"/>
    </source>
</evidence>
<feature type="coiled-coil region" evidence="3">
    <location>
        <begin position="83"/>
        <end position="119"/>
    </location>
</feature>